<name>A0A6I3S2I8_9BURK</name>
<reference evidence="1 2" key="1">
    <citation type="journal article" date="2019" name="Nat. Med.">
        <title>A library of human gut bacterial isolates paired with longitudinal multiomics data enables mechanistic microbiome research.</title>
        <authorList>
            <person name="Poyet M."/>
            <person name="Groussin M."/>
            <person name="Gibbons S.M."/>
            <person name="Avila-Pacheco J."/>
            <person name="Jiang X."/>
            <person name="Kearney S.M."/>
            <person name="Perrotta A.R."/>
            <person name="Berdy B."/>
            <person name="Zhao S."/>
            <person name="Lieberman T.D."/>
            <person name="Swanson P.K."/>
            <person name="Smith M."/>
            <person name="Roesemann S."/>
            <person name="Alexander J.E."/>
            <person name="Rich S.A."/>
            <person name="Livny J."/>
            <person name="Vlamakis H."/>
            <person name="Clish C."/>
            <person name="Bullock K."/>
            <person name="Deik A."/>
            <person name="Scott J."/>
            <person name="Pierce K.A."/>
            <person name="Xavier R.J."/>
            <person name="Alm E.J."/>
        </authorList>
    </citation>
    <scope>NUCLEOTIDE SEQUENCE [LARGE SCALE GENOMIC DNA]</scope>
    <source>
        <strain evidence="1 2">BIOML-A2</strain>
    </source>
</reference>
<dbReference type="Proteomes" id="UP000462362">
    <property type="component" value="Unassembled WGS sequence"/>
</dbReference>
<dbReference type="GeneID" id="43349518"/>
<evidence type="ECO:0000313" key="2">
    <source>
        <dbReference type="Proteomes" id="UP000462362"/>
    </source>
</evidence>
<proteinExistence type="predicted"/>
<dbReference type="Pfam" id="PF11159">
    <property type="entry name" value="DUF2939"/>
    <property type="match status" value="1"/>
</dbReference>
<gene>
    <name evidence="1" type="ORF">GMD42_03395</name>
</gene>
<evidence type="ECO:0000313" key="1">
    <source>
        <dbReference type="EMBL" id="MTU42681.1"/>
    </source>
</evidence>
<protein>
    <submittedName>
        <fullName evidence="1">DUF2939 domain-containing protein</fullName>
    </submittedName>
</protein>
<organism evidence="1 2">
    <name type="scientific">Parasutterella excrementihominis</name>
    <dbReference type="NCBI Taxonomy" id="487175"/>
    <lineage>
        <taxon>Bacteria</taxon>
        <taxon>Pseudomonadati</taxon>
        <taxon>Pseudomonadota</taxon>
        <taxon>Betaproteobacteria</taxon>
        <taxon>Burkholderiales</taxon>
        <taxon>Sutterellaceae</taxon>
        <taxon>Parasutterella</taxon>
    </lineage>
</organism>
<dbReference type="RefSeq" id="WP_008864778.1">
    <property type="nucleotide sequence ID" value="NZ_CAJUON010000010.1"/>
</dbReference>
<dbReference type="AlphaFoldDB" id="A0A6I3S2I8"/>
<accession>A0A6I3S2I8</accession>
<comment type="caution">
    <text evidence="1">The sequence shown here is derived from an EMBL/GenBank/DDBJ whole genome shotgun (WGS) entry which is preliminary data.</text>
</comment>
<sequence length="201" mass="22940">MQLRSEGSSIRFVAISLLIFTAASFIGYWYWSPYYAADQIKNAIESGDTARMSKFIDFPKVRLNIQRQINNQIDLKLREFQSQPVTTKNQIDLYSFQLVDRLVRDLVTEEGIAALISGKNKLTRNSSLNPNDGFKNVHLQAKVADKGMLGVDVEKKYGDSVNRFYVTLSGKNRPDDKVLITLSREGFFFWRVTNVLLPFGT</sequence>
<dbReference type="InterPro" id="IPR021330">
    <property type="entry name" value="DUF2939"/>
</dbReference>
<dbReference type="EMBL" id="WNCL01000007">
    <property type="protein sequence ID" value="MTU42681.1"/>
    <property type="molecule type" value="Genomic_DNA"/>
</dbReference>